<dbReference type="OrthoDB" id="412109at2759"/>
<dbReference type="EMBL" id="CM032186">
    <property type="protein sequence ID" value="KAG7091099.1"/>
    <property type="molecule type" value="Genomic_DNA"/>
</dbReference>
<keyword evidence="4" id="KW-0040">ANK repeat</keyword>
<evidence type="ECO:0000256" key="5">
    <source>
        <dbReference type="ARBA" id="ARBA00023242"/>
    </source>
</evidence>
<dbReference type="AlphaFoldDB" id="A0A9P7UTC9"/>
<accession>A0A9P7UTC9</accession>
<sequence length="372" mass="43697">MPKLRLKRTLEEEAARRLRKERKAAKRRYPRDDHDERYPNCPRHHSSHETLKPFSSRKWASDDEDFIGSEPADSSSGAYTTSCYPESESYRHASKPDYEAIQAEMEEQRFREKISMAFDEDEAFDSLEARLNSFAHVPMHWGGGHSNRTQPNYDTDAFMKLDPMSLDEEDYAEWIRRGMYRKTHVQEYEEEERKKSERASRRAREKAIKAETERLGREAANDRRRRKGEKEYRKRREAIDVYHGRWKKLLSTQSDSLTTVGFNDIPWPVFPSEHDRKGSTSSCISLEDLTKDAISAFLFMSTSSTPLSDMKIEDAEKEKKDRKDKLRETFLRFHPDKFEGRFMYKVPQGDQEKVRAGLATVVRALNELVTES</sequence>
<evidence type="ECO:0000256" key="4">
    <source>
        <dbReference type="ARBA" id="ARBA00023043"/>
    </source>
</evidence>
<dbReference type="InterPro" id="IPR038753">
    <property type="entry name" value="NFKBIL1"/>
</dbReference>
<dbReference type="PANTHER" id="PTHR15263">
    <property type="entry name" value="I-KAPPA-B-LIKE PROTEIN IKBL"/>
    <property type="match status" value="1"/>
</dbReference>
<dbReference type="GeneID" id="66079230"/>
<feature type="region of interest" description="Disordered" evidence="6">
    <location>
        <begin position="186"/>
        <end position="231"/>
    </location>
</feature>
<feature type="region of interest" description="Disordered" evidence="6">
    <location>
        <begin position="1"/>
        <end position="97"/>
    </location>
</feature>
<feature type="compositionally biased region" description="Polar residues" evidence="6">
    <location>
        <begin position="72"/>
        <end position="84"/>
    </location>
</feature>
<feature type="compositionally biased region" description="Basic residues" evidence="6">
    <location>
        <begin position="17"/>
        <end position="29"/>
    </location>
</feature>
<dbReference type="GO" id="GO:0043124">
    <property type="term" value="P:negative regulation of canonical NF-kappaB signal transduction"/>
    <property type="evidence" value="ECO:0007669"/>
    <property type="project" value="InterPro"/>
</dbReference>
<reference evidence="7" key="1">
    <citation type="journal article" date="2021" name="Genome Biol. Evol.">
        <title>The assembled and annotated genome of the fairy-ring fungus Marasmius oreades.</title>
        <authorList>
            <person name="Hiltunen M."/>
            <person name="Ament-Velasquez S.L."/>
            <person name="Johannesson H."/>
        </authorList>
    </citation>
    <scope>NUCLEOTIDE SEQUENCE</scope>
    <source>
        <strain evidence="7">03SP1</strain>
    </source>
</reference>
<organism evidence="7 8">
    <name type="scientific">Marasmius oreades</name>
    <name type="common">fairy-ring Marasmius</name>
    <dbReference type="NCBI Taxonomy" id="181124"/>
    <lineage>
        <taxon>Eukaryota</taxon>
        <taxon>Fungi</taxon>
        <taxon>Dikarya</taxon>
        <taxon>Basidiomycota</taxon>
        <taxon>Agaricomycotina</taxon>
        <taxon>Agaricomycetes</taxon>
        <taxon>Agaricomycetidae</taxon>
        <taxon>Agaricales</taxon>
        <taxon>Marasmiineae</taxon>
        <taxon>Marasmiaceae</taxon>
        <taxon>Marasmius</taxon>
    </lineage>
</organism>
<evidence type="ECO:0000256" key="6">
    <source>
        <dbReference type="SAM" id="MobiDB-lite"/>
    </source>
</evidence>
<name>A0A9P7UTC9_9AGAR</name>
<evidence type="ECO:0000313" key="8">
    <source>
        <dbReference type="Proteomes" id="UP001049176"/>
    </source>
</evidence>
<dbReference type="PANTHER" id="PTHR15263:SF1">
    <property type="entry name" value="NF-KAPPA-B INHIBITOR-LIKE PROTEIN 1"/>
    <property type="match status" value="1"/>
</dbReference>
<proteinExistence type="predicted"/>
<evidence type="ECO:0000313" key="7">
    <source>
        <dbReference type="EMBL" id="KAG7091099.1"/>
    </source>
</evidence>
<gene>
    <name evidence="7" type="ORF">E1B28_010154</name>
</gene>
<dbReference type="RefSeq" id="XP_043007569.1">
    <property type="nucleotide sequence ID" value="XM_043155107.1"/>
</dbReference>
<dbReference type="GO" id="GO:0005634">
    <property type="term" value="C:nucleus"/>
    <property type="evidence" value="ECO:0007669"/>
    <property type="project" value="UniProtKB-SubCell"/>
</dbReference>
<comment type="subcellular location">
    <subcellularLocation>
        <location evidence="1">Nucleus</location>
    </subcellularLocation>
</comment>
<dbReference type="KEGG" id="more:E1B28_010154"/>
<keyword evidence="2" id="KW-0597">Phosphoprotein</keyword>
<keyword evidence="8" id="KW-1185">Reference proteome</keyword>
<evidence type="ECO:0000256" key="1">
    <source>
        <dbReference type="ARBA" id="ARBA00004123"/>
    </source>
</evidence>
<keyword evidence="5" id="KW-0539">Nucleus</keyword>
<feature type="compositionally biased region" description="Basic and acidic residues" evidence="6">
    <location>
        <begin position="88"/>
        <end position="97"/>
    </location>
</feature>
<dbReference type="Proteomes" id="UP001049176">
    <property type="component" value="Chromosome 6"/>
</dbReference>
<protein>
    <submittedName>
        <fullName evidence="7">Uncharacterized protein</fullName>
    </submittedName>
</protein>
<keyword evidence="3" id="KW-0677">Repeat</keyword>
<evidence type="ECO:0000256" key="2">
    <source>
        <dbReference type="ARBA" id="ARBA00022553"/>
    </source>
</evidence>
<evidence type="ECO:0000256" key="3">
    <source>
        <dbReference type="ARBA" id="ARBA00022737"/>
    </source>
</evidence>
<comment type="caution">
    <text evidence="7">The sequence shown here is derived from an EMBL/GenBank/DDBJ whole genome shotgun (WGS) entry which is preliminary data.</text>
</comment>